<feature type="transmembrane region" description="Helical" evidence="2">
    <location>
        <begin position="343"/>
        <end position="368"/>
    </location>
</feature>
<feature type="region of interest" description="Disordered" evidence="1">
    <location>
        <begin position="1"/>
        <end position="25"/>
    </location>
</feature>
<feature type="transmembrane region" description="Helical" evidence="2">
    <location>
        <begin position="162"/>
        <end position="180"/>
    </location>
</feature>
<dbReference type="AlphaFoldDB" id="A0A0K1EL58"/>
<evidence type="ECO:0000256" key="1">
    <source>
        <dbReference type="SAM" id="MobiDB-lite"/>
    </source>
</evidence>
<protein>
    <recommendedName>
        <fullName evidence="3">Heparan-alpha-glucosaminide N-acetyltransferase catalytic domain-containing protein</fullName>
    </recommendedName>
</protein>
<feature type="transmembrane region" description="Helical" evidence="2">
    <location>
        <begin position="310"/>
        <end position="331"/>
    </location>
</feature>
<dbReference type="OrthoDB" id="508112at2"/>
<evidence type="ECO:0000313" key="4">
    <source>
        <dbReference type="EMBL" id="AKT41609.1"/>
    </source>
</evidence>
<feature type="transmembrane region" description="Helical" evidence="2">
    <location>
        <begin position="187"/>
        <end position="211"/>
    </location>
</feature>
<dbReference type="Proteomes" id="UP000067626">
    <property type="component" value="Chromosome"/>
</dbReference>
<keyword evidence="2" id="KW-0812">Transmembrane</keyword>
<dbReference type="Pfam" id="PF07786">
    <property type="entry name" value="HGSNAT_cat"/>
    <property type="match status" value="1"/>
</dbReference>
<accession>A0A0K1EL58</accession>
<feature type="domain" description="Heparan-alpha-glucosaminide N-acetyltransferase catalytic" evidence="3">
    <location>
        <begin position="47"/>
        <end position="262"/>
    </location>
</feature>
<dbReference type="KEGG" id="ccro:CMC5_058160"/>
<proteinExistence type="predicted"/>
<feature type="transmembrane region" description="Helical" evidence="2">
    <location>
        <begin position="380"/>
        <end position="400"/>
    </location>
</feature>
<organism evidence="4 5">
    <name type="scientific">Chondromyces crocatus</name>
    <dbReference type="NCBI Taxonomy" id="52"/>
    <lineage>
        <taxon>Bacteria</taxon>
        <taxon>Pseudomonadati</taxon>
        <taxon>Myxococcota</taxon>
        <taxon>Polyangia</taxon>
        <taxon>Polyangiales</taxon>
        <taxon>Polyangiaceae</taxon>
        <taxon>Chondromyces</taxon>
    </lineage>
</organism>
<feature type="transmembrane region" description="Helical" evidence="2">
    <location>
        <begin position="231"/>
        <end position="250"/>
    </location>
</feature>
<feature type="transmembrane region" description="Helical" evidence="2">
    <location>
        <begin position="262"/>
        <end position="282"/>
    </location>
</feature>
<dbReference type="PATRIC" id="fig|52.7.peg.6415"/>
<dbReference type="EMBL" id="CP012159">
    <property type="protein sequence ID" value="AKT41609.1"/>
    <property type="molecule type" value="Genomic_DNA"/>
</dbReference>
<keyword evidence="2" id="KW-0472">Membrane</keyword>
<reference evidence="4 5" key="1">
    <citation type="submission" date="2015-07" db="EMBL/GenBank/DDBJ databases">
        <title>Genome analysis of myxobacterium Chondromyces crocatus Cm c5 reveals a high potential for natural compound synthesis and the genetic basis for the loss of fruiting body formation.</title>
        <authorList>
            <person name="Zaburannyi N."/>
            <person name="Bunk B."/>
            <person name="Maier J."/>
            <person name="Overmann J."/>
            <person name="Mueller R."/>
        </authorList>
    </citation>
    <scope>NUCLEOTIDE SEQUENCE [LARGE SCALE GENOMIC DNA]</scope>
    <source>
        <strain evidence="4 5">Cm c5</strain>
    </source>
</reference>
<feature type="transmembrane region" description="Helical" evidence="2">
    <location>
        <begin position="99"/>
        <end position="118"/>
    </location>
</feature>
<gene>
    <name evidence="4" type="ORF">CMC5_058160</name>
</gene>
<dbReference type="PANTHER" id="PTHR40407:SF1">
    <property type="entry name" value="HEPARAN-ALPHA-GLUCOSAMINIDE N-ACETYLTRANSFERASE CATALYTIC DOMAIN-CONTAINING PROTEIN"/>
    <property type="match status" value="1"/>
</dbReference>
<dbReference type="RefSeq" id="WP_050433368.1">
    <property type="nucleotide sequence ID" value="NZ_CP012159.1"/>
</dbReference>
<dbReference type="InterPro" id="IPR012429">
    <property type="entry name" value="HGSNAT_cat"/>
</dbReference>
<dbReference type="STRING" id="52.CMC5_058160"/>
<name>A0A0K1EL58_CHOCO</name>
<keyword evidence="5" id="KW-1185">Reference proteome</keyword>
<sequence>MATASPLAKTPQQADAPPPQSELPRPADAVSMVVRPAQGIAAAGASRLVPLDWMRGLVMVLMTIDHASGAFNANRISSDSSASWKVGSALPLDQFLTRWITHLCAPTFIFLAGAVLALSVERRLAKGEAPGKVDRFILTRGLIIVLLDALWMSWAFVRPGAVLFQVLYAIGASMMCMALLRRLPTAWLVGGAAALMLGGEALTGLLLWATGEKPILPVALLFTGGRFPPLMIAYALVPWLSVMMLGWGFGRLLAKGEAVRPARWLALGGLGALSVFAVVRGLNGYGNMRLLRENGSLAHWLHVSKYPPSLSYLALELGIMALLLAGFFALARRAGSARWMRPLLVLGQTALFFYVLHVHLLQFAAWALGMSRKAGLGASYLASLGLLLLLYPLCVAYGRYKAAHPEGWARYL</sequence>
<evidence type="ECO:0000259" key="3">
    <source>
        <dbReference type="Pfam" id="PF07786"/>
    </source>
</evidence>
<evidence type="ECO:0000256" key="2">
    <source>
        <dbReference type="SAM" id="Phobius"/>
    </source>
</evidence>
<dbReference type="PANTHER" id="PTHR40407">
    <property type="entry name" value="MEMBRANE PROTEIN-LIKE PROTEIN"/>
    <property type="match status" value="1"/>
</dbReference>
<feature type="transmembrane region" description="Helical" evidence="2">
    <location>
        <begin position="138"/>
        <end position="156"/>
    </location>
</feature>
<evidence type="ECO:0000313" key="5">
    <source>
        <dbReference type="Proteomes" id="UP000067626"/>
    </source>
</evidence>
<keyword evidence="2" id="KW-1133">Transmembrane helix</keyword>